<evidence type="ECO:0000256" key="1">
    <source>
        <dbReference type="SAM" id="Phobius"/>
    </source>
</evidence>
<dbReference type="AlphaFoldDB" id="A0A2T7PGD8"/>
<dbReference type="EMBL" id="PZQS01000004">
    <property type="protein sequence ID" value="PVD32483.1"/>
    <property type="molecule type" value="Genomic_DNA"/>
</dbReference>
<keyword evidence="1" id="KW-0812">Transmembrane</keyword>
<evidence type="ECO:0000313" key="2">
    <source>
        <dbReference type="EMBL" id="PVD32483.1"/>
    </source>
</evidence>
<sequence>MLTKSYARGEQWQCSVPTVPSPPPATMYQHHVSLLLSQWSGKRFGVRLFCTQHSRHISRHVAGEAKADSKRRRLCLVVYMAVSVGPLGRGGRPPWPSPPMPRPPVMSRRSRLRRQTRAGDGALLLPQLLVCLHGACFVRLVLVATIRCL</sequence>
<keyword evidence="1" id="KW-0472">Membrane</keyword>
<dbReference type="Proteomes" id="UP000245119">
    <property type="component" value="Linkage Group LG4"/>
</dbReference>
<gene>
    <name evidence="2" type="ORF">C0Q70_07922</name>
</gene>
<reference evidence="2 3" key="1">
    <citation type="submission" date="2018-04" db="EMBL/GenBank/DDBJ databases">
        <title>The genome of golden apple snail Pomacea canaliculata provides insight into stress tolerance and invasive adaptation.</title>
        <authorList>
            <person name="Liu C."/>
            <person name="Liu B."/>
            <person name="Ren Y."/>
            <person name="Zhang Y."/>
            <person name="Wang H."/>
            <person name="Li S."/>
            <person name="Jiang F."/>
            <person name="Yin L."/>
            <person name="Zhang G."/>
            <person name="Qian W."/>
            <person name="Fan W."/>
        </authorList>
    </citation>
    <scope>NUCLEOTIDE SEQUENCE [LARGE SCALE GENOMIC DNA]</scope>
    <source>
        <strain evidence="2">SZHN2017</strain>
        <tissue evidence="2">Muscle</tissue>
    </source>
</reference>
<protein>
    <submittedName>
        <fullName evidence="2">Uncharacterized protein</fullName>
    </submittedName>
</protein>
<comment type="caution">
    <text evidence="2">The sequence shown here is derived from an EMBL/GenBank/DDBJ whole genome shotgun (WGS) entry which is preliminary data.</text>
</comment>
<keyword evidence="3" id="KW-1185">Reference proteome</keyword>
<organism evidence="2 3">
    <name type="scientific">Pomacea canaliculata</name>
    <name type="common">Golden apple snail</name>
    <dbReference type="NCBI Taxonomy" id="400727"/>
    <lineage>
        <taxon>Eukaryota</taxon>
        <taxon>Metazoa</taxon>
        <taxon>Spiralia</taxon>
        <taxon>Lophotrochozoa</taxon>
        <taxon>Mollusca</taxon>
        <taxon>Gastropoda</taxon>
        <taxon>Caenogastropoda</taxon>
        <taxon>Architaenioglossa</taxon>
        <taxon>Ampullarioidea</taxon>
        <taxon>Ampullariidae</taxon>
        <taxon>Pomacea</taxon>
    </lineage>
</organism>
<keyword evidence="1" id="KW-1133">Transmembrane helix</keyword>
<accession>A0A2T7PGD8</accession>
<evidence type="ECO:0000313" key="3">
    <source>
        <dbReference type="Proteomes" id="UP000245119"/>
    </source>
</evidence>
<proteinExistence type="predicted"/>
<name>A0A2T7PGD8_POMCA</name>
<feature type="transmembrane region" description="Helical" evidence="1">
    <location>
        <begin position="124"/>
        <end position="146"/>
    </location>
</feature>